<keyword evidence="1" id="KW-0472">Membrane</keyword>
<dbReference type="AlphaFoldDB" id="A0A136WG16"/>
<organism evidence="2 3">
    <name type="scientific">Anaerotignum neopropionicum</name>
    <dbReference type="NCBI Taxonomy" id="36847"/>
    <lineage>
        <taxon>Bacteria</taxon>
        <taxon>Bacillati</taxon>
        <taxon>Bacillota</taxon>
        <taxon>Clostridia</taxon>
        <taxon>Lachnospirales</taxon>
        <taxon>Anaerotignaceae</taxon>
        <taxon>Anaerotignum</taxon>
    </lineage>
</organism>
<evidence type="ECO:0000313" key="3">
    <source>
        <dbReference type="Proteomes" id="UP000070539"/>
    </source>
</evidence>
<dbReference type="Pfam" id="PF13782">
    <property type="entry name" value="SpoVAB"/>
    <property type="match status" value="1"/>
</dbReference>
<keyword evidence="1" id="KW-1133">Transmembrane helix</keyword>
<evidence type="ECO:0008006" key="4">
    <source>
        <dbReference type="Google" id="ProtNLM"/>
    </source>
</evidence>
<evidence type="ECO:0000256" key="1">
    <source>
        <dbReference type="SAM" id="Phobius"/>
    </source>
</evidence>
<keyword evidence="1" id="KW-0812">Transmembrane</keyword>
<gene>
    <name evidence="2" type="ORF">CLNEO_13880</name>
</gene>
<accession>A0A136WG16</accession>
<sequence>MANILMIIIGFASGAGIAAGVFAFIAAIGIVPRMAQRSKTEKYIPLYEDMILLGGLFATTAMFIDYRLPKIPFLAGALALAIGTFVGVLAMALTEVLNVIPILLRRSRITKGLPWLILCFALGKVAGALIYFLVDGFYVL</sequence>
<evidence type="ECO:0000313" key="2">
    <source>
        <dbReference type="EMBL" id="KXL53417.1"/>
    </source>
</evidence>
<comment type="caution">
    <text evidence="2">The sequence shown here is derived from an EMBL/GenBank/DDBJ whole genome shotgun (WGS) entry which is preliminary data.</text>
</comment>
<dbReference type="STRING" id="36847.CLNEO_13880"/>
<feature type="transmembrane region" description="Helical" evidence="1">
    <location>
        <begin position="6"/>
        <end position="31"/>
    </location>
</feature>
<keyword evidence="3" id="KW-1185">Reference proteome</keyword>
<dbReference type="OrthoDB" id="9790504at2"/>
<dbReference type="InterPro" id="IPR020144">
    <property type="entry name" value="SpoVAB"/>
</dbReference>
<protein>
    <recommendedName>
        <fullName evidence="4">Stage V sporulation protein AB</fullName>
    </recommendedName>
</protein>
<dbReference type="Proteomes" id="UP000070539">
    <property type="component" value="Unassembled WGS sequence"/>
</dbReference>
<feature type="transmembrane region" description="Helical" evidence="1">
    <location>
        <begin position="43"/>
        <end position="64"/>
    </location>
</feature>
<reference evidence="2 3" key="1">
    <citation type="submission" date="2016-01" db="EMBL/GenBank/DDBJ databases">
        <title>Genome sequence of Clostridium neopropionicum X4, DSM-3847.</title>
        <authorList>
            <person name="Poehlein A."/>
            <person name="Beck M.H."/>
            <person name="Bengelsdorf F.R."/>
            <person name="Daniel R."/>
            <person name="Duerre P."/>
        </authorList>
    </citation>
    <scope>NUCLEOTIDE SEQUENCE [LARGE SCALE GENOMIC DNA]</scope>
    <source>
        <strain evidence="2 3">DSM-3847</strain>
    </source>
</reference>
<feature type="transmembrane region" description="Helical" evidence="1">
    <location>
        <begin position="76"/>
        <end position="100"/>
    </location>
</feature>
<dbReference type="EMBL" id="LRVM01000003">
    <property type="protein sequence ID" value="KXL53417.1"/>
    <property type="molecule type" value="Genomic_DNA"/>
</dbReference>
<name>A0A136WG16_9FIRM</name>
<proteinExistence type="predicted"/>
<feature type="transmembrane region" description="Helical" evidence="1">
    <location>
        <begin position="112"/>
        <end position="134"/>
    </location>
</feature>